<accession>A0A0R0HNP3</accession>
<evidence type="ECO:0000256" key="1">
    <source>
        <dbReference type="SAM" id="Phobius"/>
    </source>
</evidence>
<keyword evidence="1" id="KW-1133">Transmembrane helix</keyword>
<keyword evidence="1" id="KW-0812">Transmembrane</keyword>
<keyword evidence="1" id="KW-0472">Membrane</keyword>
<dbReference type="STRING" id="3847.A0A0R0HNP3"/>
<dbReference type="InParanoid" id="A0A0R0HNP3"/>
<evidence type="ECO:0000313" key="3">
    <source>
        <dbReference type="EnsemblPlants" id="KRH32076"/>
    </source>
</evidence>
<dbReference type="EMBL" id="CM000843">
    <property type="protein sequence ID" value="KRH32076.1"/>
    <property type="molecule type" value="Genomic_DNA"/>
</dbReference>
<dbReference type="PANTHER" id="PTHR43029:SF11">
    <property type="entry name" value="AMMONIUM TRANSPORTER"/>
    <property type="match status" value="1"/>
</dbReference>
<reference evidence="2 3" key="1">
    <citation type="journal article" date="2010" name="Nature">
        <title>Genome sequence of the palaeopolyploid soybean.</title>
        <authorList>
            <person name="Schmutz J."/>
            <person name="Cannon S.B."/>
            <person name="Schlueter J."/>
            <person name="Ma J."/>
            <person name="Mitros T."/>
            <person name="Nelson W."/>
            <person name="Hyten D.L."/>
            <person name="Song Q."/>
            <person name="Thelen J.J."/>
            <person name="Cheng J."/>
            <person name="Xu D."/>
            <person name="Hellsten U."/>
            <person name="May G.D."/>
            <person name="Yu Y."/>
            <person name="Sakurai T."/>
            <person name="Umezawa T."/>
            <person name="Bhattacharyya M.K."/>
            <person name="Sandhu D."/>
            <person name="Valliyodan B."/>
            <person name="Lindquist E."/>
            <person name="Peto M."/>
            <person name="Grant D."/>
            <person name="Shu S."/>
            <person name="Goodstein D."/>
            <person name="Barry K."/>
            <person name="Futrell-Griggs M."/>
            <person name="Abernathy B."/>
            <person name="Du J."/>
            <person name="Tian Z."/>
            <person name="Zhu L."/>
            <person name="Gill N."/>
            <person name="Joshi T."/>
            <person name="Libault M."/>
            <person name="Sethuraman A."/>
            <person name="Zhang X.-C."/>
            <person name="Shinozaki K."/>
            <person name="Nguyen H.T."/>
            <person name="Wing R.A."/>
            <person name="Cregan P."/>
            <person name="Specht J."/>
            <person name="Grimwood J."/>
            <person name="Rokhsar D."/>
            <person name="Stacey G."/>
            <person name="Shoemaker R.C."/>
            <person name="Jackson S.A."/>
        </authorList>
    </citation>
    <scope>NUCLEOTIDE SEQUENCE</scope>
    <source>
        <strain evidence="3">cv. Williams 82</strain>
        <tissue evidence="2">Callus</tissue>
    </source>
</reference>
<dbReference type="AlphaFoldDB" id="A0A0R0HNP3"/>
<feature type="transmembrane region" description="Helical" evidence="1">
    <location>
        <begin position="25"/>
        <end position="45"/>
    </location>
</feature>
<gene>
    <name evidence="2" type="ORF">GLYMA_10G030700</name>
</gene>
<dbReference type="InterPro" id="IPR001905">
    <property type="entry name" value="Ammonium_transpt"/>
</dbReference>
<reference evidence="3" key="2">
    <citation type="submission" date="2018-02" db="UniProtKB">
        <authorList>
            <consortium name="EnsemblPlants"/>
        </authorList>
    </citation>
    <scope>IDENTIFICATION</scope>
    <source>
        <strain evidence="3">Williams 82</strain>
    </source>
</reference>
<evidence type="ECO:0008006" key="5">
    <source>
        <dbReference type="Google" id="ProtNLM"/>
    </source>
</evidence>
<evidence type="ECO:0000313" key="2">
    <source>
        <dbReference type="EMBL" id="KRH32076.1"/>
    </source>
</evidence>
<dbReference type="EnsemblPlants" id="KRH32076">
    <property type="protein sequence ID" value="KRH32076"/>
    <property type="gene ID" value="GLYMA_10G030700"/>
</dbReference>
<dbReference type="PANTHER" id="PTHR43029">
    <property type="entry name" value="AMMONIUM TRANSPORTER MEP2"/>
    <property type="match status" value="1"/>
</dbReference>
<dbReference type="GO" id="GO:0016020">
    <property type="term" value="C:membrane"/>
    <property type="evidence" value="ECO:0007669"/>
    <property type="project" value="InterPro"/>
</dbReference>
<dbReference type="GO" id="GO:0008519">
    <property type="term" value="F:ammonium channel activity"/>
    <property type="evidence" value="ECO:0007669"/>
    <property type="project" value="InterPro"/>
</dbReference>
<sequence>MSRLPSNLLPVDGSPEWMNRGDNTWQLTSATLVGLQSVPGLVILYGSIVKKKLMGFELCLHGPVRFCGGSCFLGGVVLQNVIRREDPSISGAAKHGLGQGIRFSPSFCRGISQRHHGVLSVGFCCHQVDSHGRGIACR</sequence>
<dbReference type="Proteomes" id="UP000008827">
    <property type="component" value="Chromosome 10"/>
</dbReference>
<name>A0A0R0HNP3_SOYBN</name>
<protein>
    <recommendedName>
        <fullName evidence="5">Ammonium transporter AmtB-like domain-containing protein</fullName>
    </recommendedName>
</protein>
<proteinExistence type="predicted"/>
<reference evidence="2" key="3">
    <citation type="submission" date="2018-07" db="EMBL/GenBank/DDBJ databases">
        <title>WGS assembly of Glycine max.</title>
        <authorList>
            <person name="Schmutz J."/>
            <person name="Cannon S."/>
            <person name="Schlueter J."/>
            <person name="Ma J."/>
            <person name="Mitros T."/>
            <person name="Nelson W."/>
            <person name="Hyten D."/>
            <person name="Song Q."/>
            <person name="Thelen J."/>
            <person name="Cheng J."/>
            <person name="Xu D."/>
            <person name="Hellsten U."/>
            <person name="May G."/>
            <person name="Yu Y."/>
            <person name="Sakurai T."/>
            <person name="Umezawa T."/>
            <person name="Bhattacharyya M."/>
            <person name="Sandhu D."/>
            <person name="Valliyodan B."/>
            <person name="Lindquist E."/>
            <person name="Peto M."/>
            <person name="Grant D."/>
            <person name="Shu S."/>
            <person name="Goodstein D."/>
            <person name="Barry K."/>
            <person name="Futrell-Griggs M."/>
            <person name="Abernathy B."/>
            <person name="Du J."/>
            <person name="Tian Z."/>
            <person name="Zhu L."/>
            <person name="Gill N."/>
            <person name="Joshi T."/>
            <person name="Libault M."/>
            <person name="Sethuraman A."/>
            <person name="Zhang X."/>
            <person name="Shinozaki K."/>
            <person name="Nguyen H."/>
            <person name="Wing R."/>
            <person name="Cregan P."/>
            <person name="Specht J."/>
            <person name="Grimwood J."/>
            <person name="Rokhsar D."/>
            <person name="Stacey G."/>
            <person name="Shoemaker R."/>
            <person name="Jackson S."/>
        </authorList>
    </citation>
    <scope>NUCLEOTIDE SEQUENCE</scope>
    <source>
        <tissue evidence="2">Callus</tissue>
    </source>
</reference>
<organism evidence="2">
    <name type="scientific">Glycine max</name>
    <name type="common">Soybean</name>
    <name type="synonym">Glycine hispida</name>
    <dbReference type="NCBI Taxonomy" id="3847"/>
    <lineage>
        <taxon>Eukaryota</taxon>
        <taxon>Viridiplantae</taxon>
        <taxon>Streptophyta</taxon>
        <taxon>Embryophyta</taxon>
        <taxon>Tracheophyta</taxon>
        <taxon>Spermatophyta</taxon>
        <taxon>Magnoliopsida</taxon>
        <taxon>eudicotyledons</taxon>
        <taxon>Gunneridae</taxon>
        <taxon>Pentapetalae</taxon>
        <taxon>rosids</taxon>
        <taxon>fabids</taxon>
        <taxon>Fabales</taxon>
        <taxon>Fabaceae</taxon>
        <taxon>Papilionoideae</taxon>
        <taxon>50 kb inversion clade</taxon>
        <taxon>NPAAA clade</taxon>
        <taxon>indigoferoid/millettioid clade</taxon>
        <taxon>Phaseoleae</taxon>
        <taxon>Glycine</taxon>
        <taxon>Glycine subgen. Soja</taxon>
    </lineage>
</organism>
<keyword evidence="4" id="KW-1185">Reference proteome</keyword>
<evidence type="ECO:0000313" key="4">
    <source>
        <dbReference type="Proteomes" id="UP000008827"/>
    </source>
</evidence>
<dbReference type="Gramene" id="KRH32076">
    <property type="protein sequence ID" value="KRH32076"/>
    <property type="gene ID" value="GLYMA_10G030700"/>
</dbReference>